<protein>
    <submittedName>
        <fullName evidence="1">Uncharacterized protein</fullName>
    </submittedName>
</protein>
<proteinExistence type="predicted"/>
<evidence type="ECO:0000313" key="1">
    <source>
        <dbReference type="EMBL" id="KIC73240.1"/>
    </source>
</evidence>
<dbReference type="RefSeq" id="WP_052236296.1">
    <property type="nucleotide sequence ID" value="NZ_JSAN01000032.1"/>
</dbReference>
<dbReference type="EMBL" id="JSAN01000032">
    <property type="protein sequence ID" value="KIC73240.1"/>
    <property type="molecule type" value="Genomic_DNA"/>
</dbReference>
<dbReference type="PATRIC" id="fig|362787.3.peg.575"/>
<reference evidence="1 2" key="1">
    <citation type="journal article" date="2014" name="Mol. Biol. Evol.">
        <title>Massive expansion of Ubiquitination-related gene families within the Chlamydiae.</title>
        <authorList>
            <person name="Domman D."/>
            <person name="Collingro A."/>
            <person name="Lagkouvardos I."/>
            <person name="Gehre L."/>
            <person name="Weinmaier T."/>
            <person name="Rattei T."/>
            <person name="Subtil A."/>
            <person name="Horn M."/>
        </authorList>
    </citation>
    <scope>NUCLEOTIDE SEQUENCE [LARGE SCALE GENOMIC DNA]</scope>
    <source>
        <strain evidence="1 2">EI2</strain>
    </source>
</reference>
<gene>
    <name evidence="1" type="ORF">DB44_BI00060</name>
</gene>
<name>A0A0C1JPV9_9BACT</name>
<comment type="caution">
    <text evidence="1">The sequence shown here is derived from an EMBL/GenBank/DDBJ whole genome shotgun (WGS) entry which is preliminary data.</text>
</comment>
<evidence type="ECO:0000313" key="2">
    <source>
        <dbReference type="Proteomes" id="UP000031465"/>
    </source>
</evidence>
<dbReference type="AlphaFoldDB" id="A0A0C1JPV9"/>
<accession>A0A0C1JPV9</accession>
<organism evidence="1 2">
    <name type="scientific">Candidatus Protochlamydia amoebophila</name>
    <dbReference type="NCBI Taxonomy" id="362787"/>
    <lineage>
        <taxon>Bacteria</taxon>
        <taxon>Pseudomonadati</taxon>
        <taxon>Chlamydiota</taxon>
        <taxon>Chlamydiia</taxon>
        <taxon>Parachlamydiales</taxon>
        <taxon>Parachlamydiaceae</taxon>
        <taxon>Candidatus Protochlamydia</taxon>
    </lineage>
</organism>
<sequence length="327" mass="37187">MQRIFIFLYSLFACIFTMNPLTPIALKDTQEAKNDLRILELLPNFLCPLAVDPGIPADFIALSPRETLDPYDWSYWGPKDVLKAYFENPTSLKVPILRVKLSPNVAQTGLNSFNNQESLKMLEKEDPKGFVSIETQWGDYPILAIRTQREGQLIFMAWVGLNDPGAGWSLMFNLVYPEKKGHPNKEDRQLWESLIMKTTQLKDGDYFKACGQDLQEGYTLVNVGGAKLKMLAEKRQSDGTLQVVIIPEGSDVEFHYVDMMECLMGAKWKYGESIVKVYGEIAVNNENVKSTTDYVTSIFFKTVPEFSFKKGDGKKLLIFQKICDKTD</sequence>
<dbReference type="Proteomes" id="UP000031465">
    <property type="component" value="Unassembled WGS sequence"/>
</dbReference>